<organism evidence="1 2">
    <name type="scientific">Amycolatopsis taiwanensis</name>
    <dbReference type="NCBI Taxonomy" id="342230"/>
    <lineage>
        <taxon>Bacteria</taxon>
        <taxon>Bacillati</taxon>
        <taxon>Actinomycetota</taxon>
        <taxon>Actinomycetes</taxon>
        <taxon>Pseudonocardiales</taxon>
        <taxon>Pseudonocardiaceae</taxon>
        <taxon>Amycolatopsis</taxon>
    </lineage>
</organism>
<keyword evidence="2" id="KW-1185">Reference proteome</keyword>
<dbReference type="Gene3D" id="3.40.50.720">
    <property type="entry name" value="NAD(P)-binding Rossmann-like Domain"/>
    <property type="match status" value="1"/>
</dbReference>
<dbReference type="Proteomes" id="UP001165136">
    <property type="component" value="Unassembled WGS sequence"/>
</dbReference>
<protein>
    <submittedName>
        <fullName evidence="1">Thiamin biosynthesis protein</fullName>
    </submittedName>
</protein>
<evidence type="ECO:0000313" key="2">
    <source>
        <dbReference type="Proteomes" id="UP001165136"/>
    </source>
</evidence>
<dbReference type="InterPro" id="IPR022291">
    <property type="entry name" value="Bacteriocin_synth_cyclodeHase"/>
</dbReference>
<name>A0A9W6RBG9_9PSEU</name>
<dbReference type="GO" id="GO:0008641">
    <property type="term" value="F:ubiquitin-like modifier activating enzyme activity"/>
    <property type="evidence" value="ECO:0007669"/>
    <property type="project" value="InterPro"/>
</dbReference>
<dbReference type="EMBL" id="BSTI01000030">
    <property type="protein sequence ID" value="GLY71042.1"/>
    <property type="molecule type" value="Genomic_DNA"/>
</dbReference>
<dbReference type="InterPro" id="IPR035985">
    <property type="entry name" value="Ubiquitin-activating_enz"/>
</dbReference>
<dbReference type="RefSeq" id="WP_043842575.1">
    <property type="nucleotide sequence ID" value="NZ_BSTI01000030.1"/>
</dbReference>
<dbReference type="NCBIfam" id="TIGR03882">
    <property type="entry name" value="cyclo_dehyd_2"/>
    <property type="match status" value="1"/>
</dbReference>
<accession>A0A9W6RBG9</accession>
<dbReference type="SUPFAM" id="SSF69572">
    <property type="entry name" value="Activating enzymes of the ubiquitin-like proteins"/>
    <property type="match status" value="1"/>
</dbReference>
<dbReference type="AlphaFoldDB" id="A0A9W6RBG9"/>
<reference evidence="1" key="1">
    <citation type="submission" date="2023-03" db="EMBL/GenBank/DDBJ databases">
        <title>Amycolatopsis taiwanensis NBRC 103393.</title>
        <authorList>
            <person name="Ichikawa N."/>
            <person name="Sato H."/>
            <person name="Tonouchi N."/>
        </authorList>
    </citation>
    <scope>NUCLEOTIDE SEQUENCE</scope>
    <source>
        <strain evidence="1">NBRC 103393</strain>
    </source>
</reference>
<evidence type="ECO:0000313" key="1">
    <source>
        <dbReference type="EMBL" id="GLY71042.1"/>
    </source>
</evidence>
<sequence>MTHLLTHGHEMYLPERPRVRPGLEVFDRAPGEVQIGLDPRHAMVASGLSPGVVKSLHRLDGSLRVAELLALAESERREQLRDLLTELTRLGLVVETWTNHSRVAGEVGLWSLRGRQRHRETFEQRAHSSVAVHGNGRLTIAIATLLAAAGVGRIHVDAAGTVTEHDTGSGYLDSDIGSLRRSAAVAAINRVNPATKAHRPSADRQPELVVLADAIVPAPEVVRLLMQEGVPHLPVRVRDGLGIVGPLVHPGRSSCLGCADLHRKALDSRWPKIAGQLAGRSQQADLGIIQATSAVAVGQILRALCPADNPPPVWNTTIEIDTYEGTVEHRPWPPNPACGCGATPGRL</sequence>
<proteinExistence type="predicted"/>
<gene>
    <name evidence="1" type="ORF">Atai01_76610</name>
</gene>
<comment type="caution">
    <text evidence="1">The sequence shown here is derived from an EMBL/GenBank/DDBJ whole genome shotgun (WGS) entry which is preliminary data.</text>
</comment>